<comment type="caution">
    <text evidence="2">The sequence shown here is derived from an EMBL/GenBank/DDBJ whole genome shotgun (WGS) entry which is preliminary data.</text>
</comment>
<dbReference type="Proteomes" id="UP000237839">
    <property type="component" value="Unassembled WGS sequence"/>
</dbReference>
<evidence type="ECO:0000313" key="2">
    <source>
        <dbReference type="EMBL" id="PRC91102.1"/>
    </source>
</evidence>
<sequence>MMKITLNKLLPIFLLLSTLFFEQFASAAPASPPPENISHLGPTITANVVRGKESLPIFLVNHLRKGDKLVVTTDQAEKTDVKWLAVLATVTPISNNVVTRQFDLSDHAGEVAIEIAADDQIPIIVLAPQVRTMFGLHTSFSESAALISDAIKTDPQRFVDLQKIDQINHAIAFISRALDAVIQTKKSDQAVDAAKSLAAKFGVKYVDPDCFKDGTVNSKCVAAYIVASEDLLVPSNDIWLAAGPDAASVKLPTDIFAGLKLVTETSTYLVNKYGDNYDFAPSLGQRKAATTTIQLFTNARFKSGDIKTAYVYVPSWFPGKAPELVLESKTPFCLAKGDIVSSVKGRLPLLNYWHDWNLVIKEHGSSAMLAQFNVIDFKPDTGHFLFDYKNTDSALTLHGQLLDATLTAKFGFAEVSLSPFNFVVPTNAPLLAQIVGLDSLISGEQTKLGFTGVNGNACIEQVNLLVNGKTLASSTAELPNELSVDLSKAEPGPATLEVQQYGAAKQELVVTIQQRRAHIQRLVHYDLETELSVYGDNLDRIEVIQLGNNLLCRASDVPNLTLNASPVSSTSRIFSCPADVAANAKFPAKVTIRHLEKEPASFDVAVTKIEARPHMTVAPLNATVATLSSKALQWNLSADDQFITEDSGISILMHAFGGYKLSHGSYVLQLKFGDGAENEVANNPQADNAVISVPMMSDLAHNELRTRSPISFAKIQLPSIVNPIWYRIKHQPSGLAGDWQALNRSIVFFPQIDALTCDTDGRGLLIHGPQLELIDWMSNDLISSGNVQPAADTKTVQARCDKDLCLAINGLGAANKLKVKVHWIDERLFEVTFPAAPTCAPQVQP</sequence>
<dbReference type="EMBL" id="PUGF01000029">
    <property type="protein sequence ID" value="PRC91102.1"/>
    <property type="molecule type" value="Genomic_DNA"/>
</dbReference>
<evidence type="ECO:0000313" key="3">
    <source>
        <dbReference type="Proteomes" id="UP000237839"/>
    </source>
</evidence>
<organism evidence="2 3">
    <name type="scientific">Solimicrobium silvestre</name>
    <dbReference type="NCBI Taxonomy" id="2099400"/>
    <lineage>
        <taxon>Bacteria</taxon>
        <taxon>Pseudomonadati</taxon>
        <taxon>Pseudomonadota</taxon>
        <taxon>Betaproteobacteria</taxon>
        <taxon>Burkholderiales</taxon>
        <taxon>Oxalobacteraceae</taxon>
        <taxon>Solimicrobium</taxon>
    </lineage>
</organism>
<dbReference type="AlphaFoldDB" id="A0A2S9GTP9"/>
<feature type="chain" id="PRO_5015785065" evidence="1">
    <location>
        <begin position="28"/>
        <end position="845"/>
    </location>
</feature>
<dbReference type="RefSeq" id="WP_105533926.1">
    <property type="nucleotide sequence ID" value="NZ_PUGF01000029.1"/>
</dbReference>
<accession>A0A2S9GTP9</accession>
<proteinExistence type="predicted"/>
<evidence type="ECO:0000256" key="1">
    <source>
        <dbReference type="SAM" id="SignalP"/>
    </source>
</evidence>
<feature type="signal peptide" evidence="1">
    <location>
        <begin position="1"/>
        <end position="27"/>
    </location>
</feature>
<reference evidence="2 3" key="1">
    <citation type="submission" date="2018-02" db="EMBL/GenBank/DDBJ databases">
        <title>Solimicrobium silvestre gen. nov., sp. nov., isolated from alpine forest soil.</title>
        <authorList>
            <person name="Margesin R."/>
            <person name="Albuquerque L."/>
            <person name="Zhang D.-C."/>
            <person name="Froufe H.J.C."/>
            <person name="Severino R."/>
            <person name="Roxo I."/>
            <person name="Egas C."/>
            <person name="Da Costa M.S."/>
        </authorList>
    </citation>
    <scope>NUCLEOTIDE SEQUENCE [LARGE SCALE GENOMIC DNA]</scope>
    <source>
        <strain evidence="2 3">S20-91</strain>
    </source>
</reference>
<name>A0A2S9GTP9_9BURK</name>
<keyword evidence="1" id="KW-0732">Signal</keyword>
<protein>
    <submittedName>
        <fullName evidence="2">Uncharacterized protein</fullName>
    </submittedName>
</protein>
<dbReference type="OrthoDB" id="7052005at2"/>
<keyword evidence="3" id="KW-1185">Reference proteome</keyword>
<gene>
    <name evidence="2" type="ORF">S2091_4198</name>
</gene>